<dbReference type="OrthoDB" id="8062037at2759"/>
<evidence type="ECO:0000256" key="14">
    <source>
        <dbReference type="ARBA" id="ARBA00024209"/>
    </source>
</evidence>
<comment type="subcellular location">
    <subcellularLocation>
        <location evidence="2">Membrane</location>
        <topology evidence="2">Single-pass membrane protein</topology>
    </subcellularLocation>
</comment>
<dbReference type="GO" id="GO:0016020">
    <property type="term" value="C:membrane"/>
    <property type="evidence" value="ECO:0007669"/>
    <property type="project" value="UniProtKB-SubCell"/>
</dbReference>
<evidence type="ECO:0000256" key="13">
    <source>
        <dbReference type="ARBA" id="ARBA00023136"/>
    </source>
</evidence>
<dbReference type="InterPro" id="IPR013083">
    <property type="entry name" value="Znf_RING/FYVE/PHD"/>
</dbReference>
<accession>A0A6A1UVA0</accession>
<dbReference type="CDD" id="cd16461">
    <property type="entry name" value="RING-H2_EL5-like"/>
    <property type="match status" value="1"/>
</dbReference>
<dbReference type="AlphaFoldDB" id="A0A6A1UVA0"/>
<evidence type="ECO:0000256" key="1">
    <source>
        <dbReference type="ARBA" id="ARBA00000900"/>
    </source>
</evidence>
<gene>
    <name evidence="20" type="ORF">CJ030_MR8G014230</name>
</gene>
<protein>
    <recommendedName>
        <fullName evidence="4">RING-type E3 ubiquitin transferase</fullName>
        <ecNumber evidence="4">2.3.2.27</ecNumber>
    </recommendedName>
</protein>
<evidence type="ECO:0000256" key="2">
    <source>
        <dbReference type="ARBA" id="ARBA00004167"/>
    </source>
</evidence>
<evidence type="ECO:0000256" key="9">
    <source>
        <dbReference type="ARBA" id="ARBA00022771"/>
    </source>
</evidence>
<dbReference type="FunFam" id="3.30.40.10:FF:000285">
    <property type="entry name" value="RING-H2 finger protein ATL43"/>
    <property type="match status" value="1"/>
</dbReference>
<keyword evidence="21" id="KW-1185">Reference proteome</keyword>
<dbReference type="PANTHER" id="PTHR46539:SF2">
    <property type="entry name" value="RING-H2 FINGER PROTEIN ATL43"/>
    <property type="match status" value="1"/>
</dbReference>
<dbReference type="Pfam" id="PF13639">
    <property type="entry name" value="zf-RING_2"/>
    <property type="match status" value="1"/>
</dbReference>
<evidence type="ECO:0000313" key="20">
    <source>
        <dbReference type="EMBL" id="KAB1204319.1"/>
    </source>
</evidence>
<evidence type="ECO:0000256" key="8">
    <source>
        <dbReference type="ARBA" id="ARBA00022729"/>
    </source>
</evidence>
<keyword evidence="11" id="KW-0862">Zinc</keyword>
<comment type="similarity">
    <text evidence="14">Belongs to the RING-type zinc finger family. ATL subfamily.</text>
</comment>
<feature type="signal peptide" evidence="18">
    <location>
        <begin position="1"/>
        <end position="30"/>
    </location>
</feature>
<feature type="compositionally biased region" description="Low complexity" evidence="16">
    <location>
        <begin position="362"/>
        <end position="380"/>
    </location>
</feature>
<comment type="pathway">
    <text evidence="3">Protein modification; protein ubiquitination.</text>
</comment>
<name>A0A6A1UVA0_9ROSI</name>
<feature type="region of interest" description="Disordered" evidence="16">
    <location>
        <begin position="362"/>
        <end position="392"/>
    </location>
</feature>
<dbReference type="Gene3D" id="3.30.40.10">
    <property type="entry name" value="Zinc/RING finger domain, C3HC4 (zinc finger)"/>
    <property type="match status" value="1"/>
</dbReference>
<evidence type="ECO:0000256" key="15">
    <source>
        <dbReference type="PROSITE-ProRule" id="PRU00175"/>
    </source>
</evidence>
<keyword evidence="13 17" id="KW-0472">Membrane</keyword>
<dbReference type="SUPFAM" id="SSF57850">
    <property type="entry name" value="RING/U-box"/>
    <property type="match status" value="1"/>
</dbReference>
<feature type="region of interest" description="Disordered" evidence="16">
    <location>
        <begin position="51"/>
        <end position="73"/>
    </location>
</feature>
<feature type="region of interest" description="Disordered" evidence="16">
    <location>
        <begin position="404"/>
        <end position="433"/>
    </location>
</feature>
<keyword evidence="9 15" id="KW-0863">Zinc-finger</keyword>
<dbReference type="EMBL" id="RXIC02000026">
    <property type="protein sequence ID" value="KAB1204319.1"/>
    <property type="molecule type" value="Genomic_DNA"/>
</dbReference>
<dbReference type="EC" id="2.3.2.27" evidence="4"/>
<feature type="region of interest" description="Disordered" evidence="16">
    <location>
        <begin position="230"/>
        <end position="252"/>
    </location>
</feature>
<evidence type="ECO:0000256" key="6">
    <source>
        <dbReference type="ARBA" id="ARBA00022692"/>
    </source>
</evidence>
<evidence type="ECO:0000256" key="16">
    <source>
        <dbReference type="SAM" id="MobiDB-lite"/>
    </source>
</evidence>
<evidence type="ECO:0000256" key="10">
    <source>
        <dbReference type="ARBA" id="ARBA00022786"/>
    </source>
</evidence>
<feature type="transmembrane region" description="Helical" evidence="17">
    <location>
        <begin position="79"/>
        <end position="99"/>
    </location>
</feature>
<keyword evidence="7" id="KW-0479">Metal-binding</keyword>
<keyword evidence="5" id="KW-0808">Transferase</keyword>
<dbReference type="GO" id="GO:0061630">
    <property type="term" value="F:ubiquitin protein ligase activity"/>
    <property type="evidence" value="ECO:0007669"/>
    <property type="project" value="UniProtKB-EC"/>
</dbReference>
<evidence type="ECO:0000256" key="12">
    <source>
        <dbReference type="ARBA" id="ARBA00022989"/>
    </source>
</evidence>
<dbReference type="InterPro" id="IPR001841">
    <property type="entry name" value="Znf_RING"/>
</dbReference>
<keyword evidence="12 17" id="KW-1133">Transmembrane helix</keyword>
<evidence type="ECO:0000256" key="17">
    <source>
        <dbReference type="SAM" id="Phobius"/>
    </source>
</evidence>
<reference evidence="20 21" key="1">
    <citation type="journal article" date="2019" name="Plant Biotechnol. J.">
        <title>The red bayberry genome and genetic basis of sex determination.</title>
        <authorList>
            <person name="Jia H.M."/>
            <person name="Jia H.J."/>
            <person name="Cai Q.L."/>
            <person name="Wang Y."/>
            <person name="Zhao H.B."/>
            <person name="Yang W.F."/>
            <person name="Wang G.Y."/>
            <person name="Li Y.H."/>
            <person name="Zhan D.L."/>
            <person name="Shen Y.T."/>
            <person name="Niu Q.F."/>
            <person name="Chang L."/>
            <person name="Qiu J."/>
            <person name="Zhao L."/>
            <person name="Xie H.B."/>
            <person name="Fu W.Y."/>
            <person name="Jin J."/>
            <person name="Li X.W."/>
            <person name="Jiao Y."/>
            <person name="Zhou C.C."/>
            <person name="Tu T."/>
            <person name="Chai C.Y."/>
            <person name="Gao J.L."/>
            <person name="Fan L.J."/>
            <person name="van de Weg E."/>
            <person name="Wang J.Y."/>
            <person name="Gao Z.S."/>
        </authorList>
    </citation>
    <scope>NUCLEOTIDE SEQUENCE [LARGE SCALE GENOMIC DNA]</scope>
    <source>
        <tissue evidence="20">Leaves</tissue>
    </source>
</reference>
<dbReference type="Proteomes" id="UP000516437">
    <property type="component" value="Chromosome 8"/>
</dbReference>
<dbReference type="GO" id="GO:0008270">
    <property type="term" value="F:zinc ion binding"/>
    <property type="evidence" value="ECO:0007669"/>
    <property type="project" value="UniProtKB-KW"/>
</dbReference>
<comment type="catalytic activity">
    <reaction evidence="1">
        <text>S-ubiquitinyl-[E2 ubiquitin-conjugating enzyme]-L-cysteine + [acceptor protein]-L-lysine = [E2 ubiquitin-conjugating enzyme]-L-cysteine + N(6)-ubiquitinyl-[acceptor protein]-L-lysine.</text>
        <dbReference type="EC" id="2.3.2.27"/>
    </reaction>
</comment>
<dbReference type="PANTHER" id="PTHR46539">
    <property type="entry name" value="E3 UBIQUITIN-PROTEIN LIGASE ATL42"/>
    <property type="match status" value="1"/>
</dbReference>
<feature type="region of interest" description="Disordered" evidence="16">
    <location>
        <begin position="267"/>
        <end position="296"/>
    </location>
</feature>
<evidence type="ECO:0000256" key="3">
    <source>
        <dbReference type="ARBA" id="ARBA00004906"/>
    </source>
</evidence>
<comment type="caution">
    <text evidence="20">The sequence shown here is derived from an EMBL/GenBank/DDBJ whole genome shotgun (WGS) entry which is preliminary data.</text>
</comment>
<dbReference type="PROSITE" id="PS50089">
    <property type="entry name" value="ZF_RING_2"/>
    <property type="match status" value="1"/>
</dbReference>
<sequence length="463" mass="50731">MGVPNLKALRFAYLLLITLAFIVRPPSIAANVVVHNVNDKGRGGGVGDIVAVNNLSPSSPPPPPSSNEKANSSPLRPSIAVTVAVLTTMFSITFLLLLYAKHCKRGRVVVVGHRPSSAADRKNSGIDRTVIESLPVFRFGSLRGQKEGLECAVCLARFESSEVLRLLPKCKHAFHVECVDTWLDAHSTCPLCRYRVDPEDVLLVDDPKMIPENQPVTPQENDDVVADVEGGRLGDGSNPEYRRVSGRHSSAGERGKGFIRLLLQRAGEPGSHDPTSFRRSLDSAGSRKKSESTTVGCFDRPRKDGLLLTDDKTGLERTRFEHRIIVSPGSGGFHQRWSDVQPCDLLYLRSEMIMIDSRSLFSSASGSRPSVSRKQQSSVNGGNGRSGGRSVINDRSVSELTGLSRFPNTGGACSNHSHRQSHHYHRQRQEREQRQAGVVSRWLAWISQSRPAVRSERTPAIAA</sequence>
<evidence type="ECO:0000313" key="21">
    <source>
        <dbReference type="Proteomes" id="UP000516437"/>
    </source>
</evidence>
<evidence type="ECO:0000256" key="5">
    <source>
        <dbReference type="ARBA" id="ARBA00022679"/>
    </source>
</evidence>
<evidence type="ECO:0000259" key="19">
    <source>
        <dbReference type="PROSITE" id="PS50089"/>
    </source>
</evidence>
<evidence type="ECO:0000256" key="18">
    <source>
        <dbReference type="SAM" id="SignalP"/>
    </source>
</evidence>
<proteinExistence type="inferred from homology"/>
<keyword evidence="8 18" id="KW-0732">Signal</keyword>
<evidence type="ECO:0000256" key="7">
    <source>
        <dbReference type="ARBA" id="ARBA00022723"/>
    </source>
</evidence>
<organism evidence="20 21">
    <name type="scientific">Morella rubra</name>
    <name type="common">Chinese bayberry</name>
    <dbReference type="NCBI Taxonomy" id="262757"/>
    <lineage>
        <taxon>Eukaryota</taxon>
        <taxon>Viridiplantae</taxon>
        <taxon>Streptophyta</taxon>
        <taxon>Embryophyta</taxon>
        <taxon>Tracheophyta</taxon>
        <taxon>Spermatophyta</taxon>
        <taxon>Magnoliopsida</taxon>
        <taxon>eudicotyledons</taxon>
        <taxon>Gunneridae</taxon>
        <taxon>Pentapetalae</taxon>
        <taxon>rosids</taxon>
        <taxon>fabids</taxon>
        <taxon>Fagales</taxon>
        <taxon>Myricaceae</taxon>
        <taxon>Morella</taxon>
    </lineage>
</organism>
<keyword evidence="6 17" id="KW-0812">Transmembrane</keyword>
<evidence type="ECO:0000256" key="11">
    <source>
        <dbReference type="ARBA" id="ARBA00022833"/>
    </source>
</evidence>
<feature type="chain" id="PRO_5025405868" description="RING-type E3 ubiquitin transferase" evidence="18">
    <location>
        <begin position="31"/>
        <end position="463"/>
    </location>
</feature>
<dbReference type="SMART" id="SM00184">
    <property type="entry name" value="RING"/>
    <property type="match status" value="1"/>
</dbReference>
<feature type="compositionally biased region" description="Basic residues" evidence="16">
    <location>
        <begin position="416"/>
        <end position="426"/>
    </location>
</feature>
<keyword evidence="10" id="KW-0833">Ubl conjugation pathway</keyword>
<evidence type="ECO:0000256" key="4">
    <source>
        <dbReference type="ARBA" id="ARBA00012483"/>
    </source>
</evidence>
<feature type="domain" description="RING-type" evidence="19">
    <location>
        <begin position="151"/>
        <end position="193"/>
    </location>
</feature>